<evidence type="ECO:0000259" key="4">
    <source>
        <dbReference type="PROSITE" id="PS51186"/>
    </source>
</evidence>
<dbReference type="PANTHER" id="PTHR43792:SF8">
    <property type="entry name" value="[RIBOSOMAL PROTEIN US5]-ALANINE N-ACETYLTRANSFERASE"/>
    <property type="match status" value="1"/>
</dbReference>
<dbReference type="Pfam" id="PF13302">
    <property type="entry name" value="Acetyltransf_3"/>
    <property type="match status" value="1"/>
</dbReference>
<dbReference type="GO" id="GO:0016747">
    <property type="term" value="F:acyltransferase activity, transferring groups other than amino-acyl groups"/>
    <property type="evidence" value="ECO:0007669"/>
    <property type="project" value="InterPro"/>
</dbReference>
<evidence type="ECO:0000256" key="3">
    <source>
        <dbReference type="ARBA" id="ARBA00038502"/>
    </source>
</evidence>
<proteinExistence type="inferred from homology"/>
<dbReference type="InterPro" id="IPR000182">
    <property type="entry name" value="GNAT_dom"/>
</dbReference>
<dbReference type="EMBL" id="ML978146">
    <property type="protein sequence ID" value="KAF2092438.1"/>
    <property type="molecule type" value="Genomic_DNA"/>
</dbReference>
<dbReference type="SUPFAM" id="SSF55729">
    <property type="entry name" value="Acyl-CoA N-acyltransferases (Nat)"/>
    <property type="match status" value="1"/>
</dbReference>
<evidence type="ECO:0000256" key="1">
    <source>
        <dbReference type="ARBA" id="ARBA00022679"/>
    </source>
</evidence>
<feature type="domain" description="N-acetyltransferase" evidence="4">
    <location>
        <begin position="14"/>
        <end position="180"/>
    </location>
</feature>
<dbReference type="InterPro" id="IPR051531">
    <property type="entry name" value="N-acetyltransferase"/>
</dbReference>
<organism evidence="5 6">
    <name type="scientific">Rhizodiscina lignyota</name>
    <dbReference type="NCBI Taxonomy" id="1504668"/>
    <lineage>
        <taxon>Eukaryota</taxon>
        <taxon>Fungi</taxon>
        <taxon>Dikarya</taxon>
        <taxon>Ascomycota</taxon>
        <taxon>Pezizomycotina</taxon>
        <taxon>Dothideomycetes</taxon>
        <taxon>Pleosporomycetidae</taxon>
        <taxon>Aulographales</taxon>
        <taxon>Rhizodiscinaceae</taxon>
        <taxon>Rhizodiscina</taxon>
    </lineage>
</organism>
<comment type="caution">
    <text evidence="5">The sequence shown here is derived from an EMBL/GenBank/DDBJ whole genome shotgun (WGS) entry which is preliminary data.</text>
</comment>
<dbReference type="OrthoDB" id="630895at2759"/>
<sequence>MNSQFPLNFQTDRLQIQELSTSDMENFYSLESIPEVVRYQDWSPRSRAQAATLVQDIVDNQSKFPRTLVELAVIKKDENAFIGRVGAKIDHGISKADIWFSFMPSAQGKGFATEAMEALITTLTTNFDVTELEIECDPRNTGSWRLAERLGFEKVKDIERAWESKGEWVGSRVYMKNLRTADDG</sequence>
<evidence type="ECO:0000256" key="2">
    <source>
        <dbReference type="ARBA" id="ARBA00023315"/>
    </source>
</evidence>
<dbReference type="PROSITE" id="PS51186">
    <property type="entry name" value="GNAT"/>
    <property type="match status" value="1"/>
</dbReference>
<protein>
    <submittedName>
        <fullName evidence="5">Acyl-CoA N-acyltransferase</fullName>
    </submittedName>
</protein>
<name>A0A9P4I3Q4_9PEZI</name>
<accession>A0A9P4I3Q4</accession>
<evidence type="ECO:0000313" key="6">
    <source>
        <dbReference type="Proteomes" id="UP000799772"/>
    </source>
</evidence>
<dbReference type="PANTHER" id="PTHR43792">
    <property type="entry name" value="GNAT FAMILY, PUTATIVE (AFU_ORTHOLOGUE AFUA_3G00765)-RELATED-RELATED"/>
    <property type="match status" value="1"/>
</dbReference>
<dbReference type="Gene3D" id="3.40.630.30">
    <property type="match status" value="1"/>
</dbReference>
<dbReference type="Proteomes" id="UP000799772">
    <property type="component" value="Unassembled WGS sequence"/>
</dbReference>
<keyword evidence="2" id="KW-0012">Acyltransferase</keyword>
<dbReference type="InterPro" id="IPR016181">
    <property type="entry name" value="Acyl_CoA_acyltransferase"/>
</dbReference>
<comment type="similarity">
    <text evidence="3">Belongs to the acetyltransferase family. RimJ subfamily.</text>
</comment>
<keyword evidence="6" id="KW-1185">Reference proteome</keyword>
<reference evidence="5" key="1">
    <citation type="journal article" date="2020" name="Stud. Mycol.">
        <title>101 Dothideomycetes genomes: a test case for predicting lifestyles and emergence of pathogens.</title>
        <authorList>
            <person name="Haridas S."/>
            <person name="Albert R."/>
            <person name="Binder M."/>
            <person name="Bloem J."/>
            <person name="Labutti K."/>
            <person name="Salamov A."/>
            <person name="Andreopoulos B."/>
            <person name="Baker S."/>
            <person name="Barry K."/>
            <person name="Bills G."/>
            <person name="Bluhm B."/>
            <person name="Cannon C."/>
            <person name="Castanera R."/>
            <person name="Culley D."/>
            <person name="Daum C."/>
            <person name="Ezra D."/>
            <person name="Gonzalez J."/>
            <person name="Henrissat B."/>
            <person name="Kuo A."/>
            <person name="Liang C."/>
            <person name="Lipzen A."/>
            <person name="Lutzoni F."/>
            <person name="Magnuson J."/>
            <person name="Mondo S."/>
            <person name="Nolan M."/>
            <person name="Ohm R."/>
            <person name="Pangilinan J."/>
            <person name="Park H.-J."/>
            <person name="Ramirez L."/>
            <person name="Alfaro M."/>
            <person name="Sun H."/>
            <person name="Tritt A."/>
            <person name="Yoshinaga Y."/>
            <person name="Zwiers L.-H."/>
            <person name="Turgeon B."/>
            <person name="Goodwin S."/>
            <person name="Spatafora J."/>
            <person name="Crous P."/>
            <person name="Grigoriev I."/>
        </authorList>
    </citation>
    <scope>NUCLEOTIDE SEQUENCE</scope>
    <source>
        <strain evidence="5">CBS 133067</strain>
    </source>
</reference>
<gene>
    <name evidence="5" type="ORF">NA57DRAFT_69763</name>
</gene>
<keyword evidence="1" id="KW-0808">Transferase</keyword>
<dbReference type="AlphaFoldDB" id="A0A9P4I3Q4"/>
<evidence type="ECO:0000313" key="5">
    <source>
        <dbReference type="EMBL" id="KAF2092438.1"/>
    </source>
</evidence>